<dbReference type="AlphaFoldDB" id="A0A9Q0EG30"/>
<accession>A0A9Q0EG30</accession>
<evidence type="ECO:0000313" key="2">
    <source>
        <dbReference type="EMBL" id="KAJ3606675.1"/>
    </source>
</evidence>
<reference evidence="2" key="1">
    <citation type="submission" date="2022-07" db="EMBL/GenBank/DDBJ databases">
        <title>Chromosome-level genome of Muraenolepis orangiensis.</title>
        <authorList>
            <person name="Kim J."/>
        </authorList>
    </citation>
    <scope>NUCLEOTIDE SEQUENCE</scope>
    <source>
        <strain evidence="2">KU_S4_2022</strain>
        <tissue evidence="2">Muscle</tissue>
    </source>
</reference>
<dbReference type="EMBL" id="JANIIK010000042">
    <property type="protein sequence ID" value="KAJ3606675.1"/>
    <property type="molecule type" value="Genomic_DNA"/>
</dbReference>
<gene>
    <name evidence="2" type="ORF">NHX12_026194</name>
</gene>
<proteinExistence type="predicted"/>
<comment type="caution">
    <text evidence="2">The sequence shown here is derived from an EMBL/GenBank/DDBJ whole genome shotgun (WGS) entry which is preliminary data.</text>
</comment>
<protein>
    <submittedName>
        <fullName evidence="2">Uncharacterized protein</fullName>
    </submittedName>
</protein>
<feature type="region of interest" description="Disordered" evidence="1">
    <location>
        <begin position="22"/>
        <end position="57"/>
    </location>
</feature>
<dbReference type="OrthoDB" id="8937883at2759"/>
<organism evidence="2 3">
    <name type="scientific">Muraenolepis orangiensis</name>
    <name type="common">Patagonian moray cod</name>
    <dbReference type="NCBI Taxonomy" id="630683"/>
    <lineage>
        <taxon>Eukaryota</taxon>
        <taxon>Metazoa</taxon>
        <taxon>Chordata</taxon>
        <taxon>Craniata</taxon>
        <taxon>Vertebrata</taxon>
        <taxon>Euteleostomi</taxon>
        <taxon>Actinopterygii</taxon>
        <taxon>Neopterygii</taxon>
        <taxon>Teleostei</taxon>
        <taxon>Neoteleostei</taxon>
        <taxon>Acanthomorphata</taxon>
        <taxon>Zeiogadaria</taxon>
        <taxon>Gadariae</taxon>
        <taxon>Gadiformes</taxon>
        <taxon>Muraenolepidoidei</taxon>
        <taxon>Muraenolepididae</taxon>
        <taxon>Muraenolepis</taxon>
    </lineage>
</organism>
<feature type="region of interest" description="Disordered" evidence="1">
    <location>
        <begin position="79"/>
        <end position="112"/>
    </location>
</feature>
<evidence type="ECO:0000256" key="1">
    <source>
        <dbReference type="SAM" id="MobiDB-lite"/>
    </source>
</evidence>
<sequence>MAGLSCPDLQVGGAGAVGVTRKTFPMRSGRGGKGGRSLQSAYHPTEAPGQTAKHTGPDHILSSIEFSKCELQPRASRIPIRRAGSMETPPTHCINPSSSSGSPPSSSNVRMRNNLKPGIRTRLSLSGVSGGESHLQQASKPLKKRADRSCIHQQDTLVEALPEPQQLQPQQHQQQKTLTHRNVLRLSPKLNALVISLSGPVIPCETAPLCGEA</sequence>
<dbReference type="Proteomes" id="UP001148018">
    <property type="component" value="Unassembled WGS sequence"/>
</dbReference>
<name>A0A9Q0EG30_9TELE</name>
<keyword evidence="3" id="KW-1185">Reference proteome</keyword>
<feature type="region of interest" description="Disordered" evidence="1">
    <location>
        <begin position="124"/>
        <end position="149"/>
    </location>
</feature>
<evidence type="ECO:0000313" key="3">
    <source>
        <dbReference type="Proteomes" id="UP001148018"/>
    </source>
</evidence>
<feature type="compositionally biased region" description="Low complexity" evidence="1">
    <location>
        <begin position="96"/>
        <end position="107"/>
    </location>
</feature>